<sequence length="124" mass="14002">MKQVLYFGLSMVFAVLGVTLAYSESRQFLLNVVPDPLDKYDFDYMSQLKEFERDSQAYRVPVLSSLVMSMQTKKKSKEGRVPMEELPRGASKQRASGRASTARAALEQKAEETIGRPPEPRPGR</sequence>
<dbReference type="EMBL" id="CAXAMM010009558">
    <property type="protein sequence ID" value="CAK9020751.1"/>
    <property type="molecule type" value="Genomic_DNA"/>
</dbReference>
<comment type="caution">
    <text evidence="2">The sequence shown here is derived from an EMBL/GenBank/DDBJ whole genome shotgun (WGS) entry which is preliminary data.</text>
</comment>
<dbReference type="EMBL" id="CAXAMM010009546">
    <property type="protein sequence ID" value="CAK9020672.1"/>
    <property type="molecule type" value="Genomic_DNA"/>
</dbReference>
<feature type="region of interest" description="Disordered" evidence="1">
    <location>
        <begin position="71"/>
        <end position="124"/>
    </location>
</feature>
<name>A0ABP0K287_9DINO</name>
<feature type="compositionally biased region" description="Basic and acidic residues" evidence="1">
    <location>
        <begin position="78"/>
        <end position="87"/>
    </location>
</feature>
<proteinExistence type="predicted"/>
<keyword evidence="4" id="KW-1185">Reference proteome</keyword>
<evidence type="ECO:0000313" key="4">
    <source>
        <dbReference type="Proteomes" id="UP001642464"/>
    </source>
</evidence>
<feature type="compositionally biased region" description="Low complexity" evidence="1">
    <location>
        <begin position="94"/>
        <end position="105"/>
    </location>
</feature>
<reference evidence="2 4" key="1">
    <citation type="submission" date="2024-02" db="EMBL/GenBank/DDBJ databases">
        <authorList>
            <person name="Chen Y."/>
            <person name="Shah S."/>
            <person name="Dougan E. K."/>
            <person name="Thang M."/>
            <person name="Chan C."/>
        </authorList>
    </citation>
    <scope>NUCLEOTIDE SEQUENCE [LARGE SCALE GENOMIC DNA]</scope>
</reference>
<dbReference type="Proteomes" id="UP001642464">
    <property type="component" value="Unassembled WGS sequence"/>
</dbReference>
<evidence type="ECO:0000256" key="1">
    <source>
        <dbReference type="SAM" id="MobiDB-lite"/>
    </source>
</evidence>
<evidence type="ECO:0000313" key="3">
    <source>
        <dbReference type="EMBL" id="CAK9020751.1"/>
    </source>
</evidence>
<feature type="compositionally biased region" description="Basic and acidic residues" evidence="1">
    <location>
        <begin position="106"/>
        <end position="124"/>
    </location>
</feature>
<organism evidence="2 4">
    <name type="scientific">Durusdinium trenchii</name>
    <dbReference type="NCBI Taxonomy" id="1381693"/>
    <lineage>
        <taxon>Eukaryota</taxon>
        <taxon>Sar</taxon>
        <taxon>Alveolata</taxon>
        <taxon>Dinophyceae</taxon>
        <taxon>Suessiales</taxon>
        <taxon>Symbiodiniaceae</taxon>
        <taxon>Durusdinium</taxon>
    </lineage>
</organism>
<protein>
    <submittedName>
        <fullName evidence="2">Baculoviral IAP repeat-containing protein 2</fullName>
    </submittedName>
</protein>
<accession>A0ABP0K287</accession>
<evidence type="ECO:0000313" key="2">
    <source>
        <dbReference type="EMBL" id="CAK9020672.1"/>
    </source>
</evidence>
<gene>
    <name evidence="2" type="ORF">SCF082_LOCUS15005</name>
    <name evidence="3" type="ORF">SCF082_LOCUS15038</name>
</gene>